<keyword evidence="7" id="KW-1133">Transmembrane helix</keyword>
<dbReference type="Pfam" id="PF01435">
    <property type="entry name" value="Peptidase_M48"/>
    <property type="match status" value="1"/>
</dbReference>
<keyword evidence="3 6" id="KW-0378">Hydrolase</keyword>
<name>A0A191UTZ2_9ACTN</name>
<dbReference type="Proteomes" id="UP001585018">
    <property type="component" value="Unassembled WGS sequence"/>
</dbReference>
<dbReference type="EMBL" id="JAYMRR010000007">
    <property type="protein sequence ID" value="MFB8750123.1"/>
    <property type="molecule type" value="Genomic_DNA"/>
</dbReference>
<evidence type="ECO:0000313" key="11">
    <source>
        <dbReference type="Proteomes" id="UP000078468"/>
    </source>
</evidence>
<organism evidence="9 11">
    <name type="scientific">Streptomyces parvulus</name>
    <dbReference type="NCBI Taxonomy" id="146923"/>
    <lineage>
        <taxon>Bacteria</taxon>
        <taxon>Bacillati</taxon>
        <taxon>Actinomycetota</taxon>
        <taxon>Actinomycetes</taxon>
        <taxon>Kitasatosporales</taxon>
        <taxon>Streptomycetaceae</taxon>
        <taxon>Streptomyces</taxon>
    </lineage>
</organism>
<evidence type="ECO:0000256" key="4">
    <source>
        <dbReference type="ARBA" id="ARBA00022833"/>
    </source>
</evidence>
<evidence type="ECO:0000256" key="1">
    <source>
        <dbReference type="ARBA" id="ARBA00022670"/>
    </source>
</evidence>
<feature type="transmembrane region" description="Helical" evidence="7">
    <location>
        <begin position="287"/>
        <end position="307"/>
    </location>
</feature>
<dbReference type="InterPro" id="IPR001915">
    <property type="entry name" value="Peptidase_M48"/>
</dbReference>
<protein>
    <submittedName>
        <fullName evidence="10">M56 family metallopeptidase</fullName>
    </submittedName>
</protein>
<keyword evidence="12" id="KW-1185">Reference proteome</keyword>
<evidence type="ECO:0000256" key="3">
    <source>
        <dbReference type="ARBA" id="ARBA00022801"/>
    </source>
</evidence>
<keyword evidence="7" id="KW-0812">Transmembrane</keyword>
<dbReference type="PANTHER" id="PTHR34978">
    <property type="entry name" value="POSSIBLE SENSOR-TRANSDUCER PROTEIN BLAR"/>
    <property type="match status" value="1"/>
</dbReference>
<proteinExistence type="inferred from homology"/>
<dbReference type="EMBL" id="CP015866">
    <property type="protein sequence ID" value="ANJ06163.1"/>
    <property type="molecule type" value="Genomic_DNA"/>
</dbReference>
<evidence type="ECO:0000256" key="2">
    <source>
        <dbReference type="ARBA" id="ARBA00022723"/>
    </source>
</evidence>
<dbReference type="RefSeq" id="WP_064726557.1">
    <property type="nucleotide sequence ID" value="NZ_BMRX01000003.1"/>
</dbReference>
<keyword evidence="5 6" id="KW-0482">Metalloprotease</keyword>
<evidence type="ECO:0000256" key="5">
    <source>
        <dbReference type="ARBA" id="ARBA00023049"/>
    </source>
</evidence>
<dbReference type="Gene3D" id="3.30.2010.10">
    <property type="entry name" value="Metalloproteases ('zincins'), catalytic domain"/>
    <property type="match status" value="1"/>
</dbReference>
<dbReference type="GO" id="GO:0046872">
    <property type="term" value="F:metal ion binding"/>
    <property type="evidence" value="ECO:0007669"/>
    <property type="project" value="UniProtKB-KW"/>
</dbReference>
<feature type="domain" description="Peptidase M48" evidence="8">
    <location>
        <begin position="140"/>
        <end position="196"/>
    </location>
</feature>
<sequence>MILPAALLLLGALTAVLAPRLLARADWPDREPVVALWVWQCVVAAVLVCCALSMTFSAAAAWHAVGGPVFATAPGPVVEAYALGTSGLWADTTALTLACAGLWSAAMLVREVVRARARRRVRRAELLLRAPLLPGEEPGPDRLVVLEGERPDAWWLPGTPPQLVVTTAALARLKGRQLDAVLAHEKGHAQARHDWLLHCSAALADGFPQVPVFAAFRDEMHRLVELAADDVASRRFGRLTTALALVELNEDRGVFGPCPTPQAQVPQRVHRLLTPPDRLSAARRLRLTAAAALVPAVPVLVAFAPGLRALG</sequence>
<gene>
    <name evidence="9" type="ORF">Spa2297_03675</name>
    <name evidence="10" type="ORF">VSS30_15105</name>
</gene>
<feature type="transmembrane region" description="Helical" evidence="7">
    <location>
        <begin position="34"/>
        <end position="54"/>
    </location>
</feature>
<evidence type="ECO:0000313" key="12">
    <source>
        <dbReference type="Proteomes" id="UP001585018"/>
    </source>
</evidence>
<reference evidence="10 12" key="2">
    <citation type="submission" date="2024-01" db="EMBL/GenBank/DDBJ databases">
        <title>Genome mining of biosynthetic gene clusters to explore secondary metabolites of Streptomyces sp.</title>
        <authorList>
            <person name="Baig A."/>
            <person name="Ajitkumar Shintre N."/>
            <person name="Kumar H."/>
            <person name="Anbarasu A."/>
            <person name="Ramaiah S."/>
        </authorList>
    </citation>
    <scope>NUCLEOTIDE SEQUENCE [LARGE SCALE GENOMIC DNA]</scope>
    <source>
        <strain evidence="10 12">A03</strain>
    </source>
</reference>
<feature type="transmembrane region" description="Helical" evidence="7">
    <location>
        <begin position="94"/>
        <end position="113"/>
    </location>
</feature>
<dbReference type="GO" id="GO:0006508">
    <property type="term" value="P:proteolysis"/>
    <property type="evidence" value="ECO:0007669"/>
    <property type="project" value="UniProtKB-KW"/>
</dbReference>
<dbReference type="KEGG" id="spav:Spa2297_03675"/>
<dbReference type="CDD" id="cd07326">
    <property type="entry name" value="M56_BlaR1_MecR1_like"/>
    <property type="match status" value="1"/>
</dbReference>
<dbReference type="Proteomes" id="UP000078468">
    <property type="component" value="Chromosome"/>
</dbReference>
<comment type="cofactor">
    <cofactor evidence="6">
        <name>Zn(2+)</name>
        <dbReference type="ChEBI" id="CHEBI:29105"/>
    </cofactor>
    <text evidence="6">Binds 1 zinc ion per subunit.</text>
</comment>
<keyword evidence="1 6" id="KW-0645">Protease</keyword>
<evidence type="ECO:0000259" key="8">
    <source>
        <dbReference type="Pfam" id="PF01435"/>
    </source>
</evidence>
<evidence type="ECO:0000256" key="6">
    <source>
        <dbReference type="RuleBase" id="RU003983"/>
    </source>
</evidence>
<evidence type="ECO:0000313" key="9">
    <source>
        <dbReference type="EMBL" id="ANJ06163.1"/>
    </source>
</evidence>
<keyword evidence="4 6" id="KW-0862">Zinc</keyword>
<dbReference type="AlphaFoldDB" id="A0A191UTZ2"/>
<evidence type="ECO:0000256" key="7">
    <source>
        <dbReference type="SAM" id="Phobius"/>
    </source>
</evidence>
<dbReference type="GO" id="GO:0004222">
    <property type="term" value="F:metalloendopeptidase activity"/>
    <property type="evidence" value="ECO:0007669"/>
    <property type="project" value="InterPro"/>
</dbReference>
<dbReference type="PANTHER" id="PTHR34978:SF3">
    <property type="entry name" value="SLR0241 PROTEIN"/>
    <property type="match status" value="1"/>
</dbReference>
<keyword evidence="2" id="KW-0479">Metal-binding</keyword>
<evidence type="ECO:0000313" key="10">
    <source>
        <dbReference type="EMBL" id="MFB8750123.1"/>
    </source>
</evidence>
<comment type="similarity">
    <text evidence="6">Belongs to the peptidase M48 family.</text>
</comment>
<dbReference type="GeneID" id="91303968"/>
<accession>A0A191UTZ2</accession>
<dbReference type="InterPro" id="IPR052173">
    <property type="entry name" value="Beta-lactam_resp_regulator"/>
</dbReference>
<keyword evidence="7" id="KW-0472">Membrane</keyword>
<reference evidence="9 11" key="1">
    <citation type="submission" date="2016-05" db="EMBL/GenBank/DDBJ databases">
        <title>Non-Contiguous Finished Genome Sequence of Streptomyces parvulus 2297 Integrated Site-Specifically with Actinophage R4.</title>
        <authorList>
            <person name="Nishizawa T."/>
            <person name="Miura T."/>
            <person name="Harada C."/>
            <person name="Guo Y."/>
            <person name="Narisawa K."/>
            <person name="Ohta H."/>
            <person name="Takahashi H."/>
            <person name="Shirai M."/>
        </authorList>
    </citation>
    <scope>NUCLEOTIDE SEQUENCE [LARGE SCALE GENOMIC DNA]</scope>
    <source>
        <strain evidence="9 11">2297</strain>
    </source>
</reference>